<evidence type="ECO:0000256" key="2">
    <source>
        <dbReference type="ARBA" id="ARBA00004851"/>
    </source>
</evidence>
<dbReference type="InterPro" id="IPR017853">
    <property type="entry name" value="GH"/>
</dbReference>
<accession>A0A5R9FZ05</accession>
<dbReference type="GO" id="GO:0031176">
    <property type="term" value="F:endo-1,4-beta-xylanase activity"/>
    <property type="evidence" value="ECO:0007669"/>
    <property type="project" value="UniProtKB-EC"/>
</dbReference>
<dbReference type="EC" id="3.2.1.8" evidence="9"/>
<keyword evidence="5 9" id="KW-0119">Carbohydrate metabolism</keyword>
<dbReference type="EMBL" id="VCIW01000022">
    <property type="protein sequence ID" value="TLS49297.1"/>
    <property type="molecule type" value="Genomic_DNA"/>
</dbReference>
<dbReference type="PROSITE" id="PS51760">
    <property type="entry name" value="GH10_2"/>
    <property type="match status" value="1"/>
</dbReference>
<comment type="catalytic activity">
    <reaction evidence="1 9">
        <text>Endohydrolysis of (1-&gt;4)-beta-D-xylosidic linkages in xylans.</text>
        <dbReference type="EC" id="3.2.1.8"/>
    </reaction>
</comment>
<evidence type="ECO:0000256" key="1">
    <source>
        <dbReference type="ARBA" id="ARBA00000681"/>
    </source>
</evidence>
<evidence type="ECO:0000313" key="12">
    <source>
        <dbReference type="Proteomes" id="UP000309676"/>
    </source>
</evidence>
<evidence type="ECO:0000256" key="5">
    <source>
        <dbReference type="ARBA" id="ARBA00023277"/>
    </source>
</evidence>
<gene>
    <name evidence="11" type="ORF">FE782_25925</name>
</gene>
<dbReference type="UniPathway" id="UPA00114"/>
<dbReference type="RefSeq" id="WP_138197274.1">
    <property type="nucleotide sequence ID" value="NZ_VCIW01000022.1"/>
</dbReference>
<keyword evidence="7 9" id="KW-0624">Polysaccharide degradation</keyword>
<keyword evidence="6 9" id="KW-0326">Glycosidase</keyword>
<evidence type="ECO:0000259" key="10">
    <source>
        <dbReference type="PROSITE" id="PS51760"/>
    </source>
</evidence>
<evidence type="ECO:0000313" key="11">
    <source>
        <dbReference type="EMBL" id="TLS49297.1"/>
    </source>
</evidence>
<comment type="caution">
    <text evidence="11">The sequence shown here is derived from an EMBL/GenBank/DDBJ whole genome shotgun (WGS) entry which is preliminary data.</text>
</comment>
<protein>
    <recommendedName>
        <fullName evidence="9">Beta-xylanase</fullName>
        <ecNumber evidence="9">3.2.1.8</ecNumber>
    </recommendedName>
</protein>
<dbReference type="PRINTS" id="PR00134">
    <property type="entry name" value="GLHYDRLASE10"/>
</dbReference>
<dbReference type="InterPro" id="IPR001000">
    <property type="entry name" value="GH10_dom"/>
</dbReference>
<reference evidence="11 12" key="1">
    <citation type="submission" date="2019-05" db="EMBL/GenBank/DDBJ databases">
        <authorList>
            <person name="Narsing Rao M.P."/>
            <person name="Li W.J."/>
        </authorList>
    </citation>
    <scope>NUCLEOTIDE SEQUENCE [LARGE SCALE GENOMIC DNA]</scope>
    <source>
        <strain evidence="11 12">SYSU_K30003</strain>
    </source>
</reference>
<sequence>MSDHVEKGRVPALHEAFAETFPIGAAVNPATLEAAGPLIARHYNSLTAENHMKPEEIQPEEGVFTFEKADVIVGFAKKHGMRMRGHTLVWHNQTPDWVFEGKDGGPASRELLLSRMKSHIDAVVGRYRGSIYCWDVVNEAIHDKDADILLRRSRWLELVGEDYIQKAYEYAHQADPDALLFYNDYHEAVPEKREKMYTLVKNLLDRGTPIHGIGMQGHYNIYEPSIEEMRITIERFASLGLQLQITELDLPMFRNDDKRRDVTEPTEEMVEQQRVRYGEIFDLYREYKDVITGVTFWGAADDYTWLDHFPGKERRTWPMLFNDSHEPKPCFWAVVK</sequence>
<evidence type="ECO:0000256" key="7">
    <source>
        <dbReference type="ARBA" id="ARBA00023326"/>
    </source>
</evidence>
<evidence type="ECO:0000256" key="3">
    <source>
        <dbReference type="ARBA" id="ARBA00022651"/>
    </source>
</evidence>
<keyword evidence="3 11" id="KW-0858">Xylan degradation</keyword>
<dbReference type="PROSITE" id="PS00591">
    <property type="entry name" value="GH10_1"/>
    <property type="match status" value="1"/>
</dbReference>
<dbReference type="Proteomes" id="UP000309676">
    <property type="component" value="Unassembled WGS sequence"/>
</dbReference>
<dbReference type="OrthoDB" id="9809277at2"/>
<comment type="pathway">
    <text evidence="2">Glycan degradation; xylan degradation.</text>
</comment>
<evidence type="ECO:0000256" key="9">
    <source>
        <dbReference type="RuleBase" id="RU361174"/>
    </source>
</evidence>
<organism evidence="11 12">
    <name type="scientific">Paenibacillus antri</name>
    <dbReference type="NCBI Taxonomy" id="2582848"/>
    <lineage>
        <taxon>Bacteria</taxon>
        <taxon>Bacillati</taxon>
        <taxon>Bacillota</taxon>
        <taxon>Bacilli</taxon>
        <taxon>Bacillales</taxon>
        <taxon>Paenibacillaceae</taxon>
        <taxon>Paenibacillus</taxon>
    </lineage>
</organism>
<dbReference type="SUPFAM" id="SSF51445">
    <property type="entry name" value="(Trans)glycosidases"/>
    <property type="match status" value="1"/>
</dbReference>
<keyword evidence="12" id="KW-1185">Reference proteome</keyword>
<feature type="active site" description="Nucleophile" evidence="8">
    <location>
        <position position="247"/>
    </location>
</feature>
<dbReference type="Pfam" id="PF00331">
    <property type="entry name" value="Glyco_hydro_10"/>
    <property type="match status" value="1"/>
</dbReference>
<dbReference type="Gene3D" id="3.20.20.80">
    <property type="entry name" value="Glycosidases"/>
    <property type="match status" value="1"/>
</dbReference>
<comment type="similarity">
    <text evidence="9">Belongs to the glycosyl hydrolase 10 (cellulase F) family.</text>
</comment>
<keyword evidence="4 9" id="KW-0378">Hydrolase</keyword>
<name>A0A5R9FZ05_9BACL</name>
<dbReference type="PANTHER" id="PTHR31490">
    <property type="entry name" value="GLYCOSYL HYDROLASE"/>
    <property type="match status" value="1"/>
</dbReference>
<evidence type="ECO:0000256" key="4">
    <source>
        <dbReference type="ARBA" id="ARBA00022801"/>
    </source>
</evidence>
<evidence type="ECO:0000256" key="6">
    <source>
        <dbReference type="ARBA" id="ARBA00023295"/>
    </source>
</evidence>
<dbReference type="GO" id="GO:0045493">
    <property type="term" value="P:xylan catabolic process"/>
    <property type="evidence" value="ECO:0007669"/>
    <property type="project" value="UniProtKB-UniPathway"/>
</dbReference>
<feature type="domain" description="GH10" evidence="10">
    <location>
        <begin position="7"/>
        <end position="336"/>
    </location>
</feature>
<dbReference type="InterPro" id="IPR044846">
    <property type="entry name" value="GH10"/>
</dbReference>
<dbReference type="AlphaFoldDB" id="A0A5R9FZ05"/>
<proteinExistence type="inferred from homology"/>
<dbReference type="InterPro" id="IPR031158">
    <property type="entry name" value="GH10_AS"/>
</dbReference>
<dbReference type="PANTHER" id="PTHR31490:SF90">
    <property type="entry name" value="ENDO-1,4-BETA-XYLANASE A"/>
    <property type="match status" value="1"/>
</dbReference>
<dbReference type="SMART" id="SM00633">
    <property type="entry name" value="Glyco_10"/>
    <property type="match status" value="1"/>
</dbReference>
<evidence type="ECO:0000256" key="8">
    <source>
        <dbReference type="PROSITE-ProRule" id="PRU10061"/>
    </source>
</evidence>